<dbReference type="AlphaFoldDB" id="B9JXL8"/>
<feature type="region of interest" description="Disordered" evidence="1">
    <location>
        <begin position="110"/>
        <end position="157"/>
    </location>
</feature>
<evidence type="ECO:0000256" key="1">
    <source>
        <dbReference type="SAM" id="MobiDB-lite"/>
    </source>
</evidence>
<dbReference type="STRING" id="311402.Avi_2765"/>
<feature type="region of interest" description="Disordered" evidence="1">
    <location>
        <begin position="170"/>
        <end position="192"/>
    </location>
</feature>
<accession>B9JXL8</accession>
<dbReference type="eggNOG" id="COG3935">
    <property type="taxonomic scope" value="Bacteria"/>
</dbReference>
<evidence type="ECO:0008006" key="4">
    <source>
        <dbReference type="Google" id="ProtNLM"/>
    </source>
</evidence>
<dbReference type="KEGG" id="avi:Avi_2765"/>
<name>B9JXL8_ALLAM</name>
<feature type="compositionally biased region" description="Polar residues" evidence="1">
    <location>
        <begin position="114"/>
        <end position="129"/>
    </location>
</feature>
<proteinExistence type="predicted"/>
<dbReference type="EMBL" id="CP000633">
    <property type="protein sequence ID" value="ACM36995.1"/>
    <property type="molecule type" value="Genomic_DNA"/>
</dbReference>
<feature type="compositionally biased region" description="Low complexity" evidence="1">
    <location>
        <begin position="144"/>
        <end position="157"/>
    </location>
</feature>
<evidence type="ECO:0000313" key="3">
    <source>
        <dbReference type="Proteomes" id="UP000001596"/>
    </source>
</evidence>
<sequence>MRSFAHRRCAVSGEATIRRGVRNAHYAAIPNHVFEDARLSMEARWLLSYLLSKPDNWTVVIGDIVKKGNCGRDKARKMIAELVETGYAEREQTRAGGKFGPTVLVIFDEPRQPGSVNTDAYDVSDTSGPTDAFDASETADAPEAADTSCSSGGSDAADAASKSVAFLPQTELPSPAEPSPVLPAPGKSALSNNLNLAKTDSYQGEGAREPAGDGRGVADVDDRAARRLARARIGEQFDIWFKMWPRPGNPDFARNAWFALSAGERETCIERTPAYLAWTAREDLSAPAVYLKARAWREMPEGLAGRQGQSHAYARTHPHVDACAQADPQTRSSTHVIAKVCGKLWMGRHFQALLCEPTGQLVITAFDERRITSGAVSREALAWEKRRDHGWPLVSKMHDLAGRNEPFKTTTDILPLVSSFETVERSSPLFAAWRRLHERRGWMFVDGLSDWICFPAIDQQQPDLDVAVEAALDHFTTSLSKGRTHDAA</sequence>
<dbReference type="HOGENOM" id="CLU_059181_0_0_5"/>
<protein>
    <recommendedName>
        <fullName evidence="4">Helix-turn-helix domain-containing protein</fullName>
    </recommendedName>
</protein>
<organism evidence="2 3">
    <name type="scientific">Allorhizobium ampelinum (strain ATCC BAA-846 / DSM 112012 / S4)</name>
    <name type="common">Agrobacterium vitis (strain S4)</name>
    <dbReference type="NCBI Taxonomy" id="311402"/>
    <lineage>
        <taxon>Bacteria</taxon>
        <taxon>Pseudomonadati</taxon>
        <taxon>Pseudomonadota</taxon>
        <taxon>Alphaproteobacteria</taxon>
        <taxon>Hyphomicrobiales</taxon>
        <taxon>Rhizobiaceae</taxon>
        <taxon>Rhizobium/Agrobacterium group</taxon>
        <taxon>Allorhizobium</taxon>
        <taxon>Allorhizobium ampelinum</taxon>
    </lineage>
</organism>
<gene>
    <name evidence="2" type="ordered locus">Avi_2765</name>
</gene>
<evidence type="ECO:0000313" key="2">
    <source>
        <dbReference type="EMBL" id="ACM36995.1"/>
    </source>
</evidence>
<reference evidence="2 3" key="1">
    <citation type="journal article" date="2009" name="J. Bacteriol.">
        <title>Genome sequences of three Agrobacterium biovars help elucidate the evolution of multichromosome genomes in bacteria.</title>
        <authorList>
            <person name="Slater S.C."/>
            <person name="Goldman B.S."/>
            <person name="Goodner B."/>
            <person name="Setubal J.C."/>
            <person name="Farrand S.K."/>
            <person name="Nester E.W."/>
            <person name="Burr T.J."/>
            <person name="Banta L."/>
            <person name="Dickerman A.W."/>
            <person name="Paulsen I."/>
            <person name="Otten L."/>
            <person name="Suen G."/>
            <person name="Welch R."/>
            <person name="Almeida N.F."/>
            <person name="Arnold F."/>
            <person name="Burton O.T."/>
            <person name="Du Z."/>
            <person name="Ewing A."/>
            <person name="Godsy E."/>
            <person name="Heisel S."/>
            <person name="Houmiel K.L."/>
            <person name="Jhaveri J."/>
            <person name="Lu J."/>
            <person name="Miller N.M."/>
            <person name="Norton S."/>
            <person name="Chen Q."/>
            <person name="Phoolcharoen W."/>
            <person name="Ohlin V."/>
            <person name="Ondrusek D."/>
            <person name="Pride N."/>
            <person name="Stricklin S.L."/>
            <person name="Sun J."/>
            <person name="Wheeler C."/>
            <person name="Wilson L."/>
            <person name="Zhu H."/>
            <person name="Wood D.W."/>
        </authorList>
    </citation>
    <scope>NUCLEOTIDE SEQUENCE [LARGE SCALE GENOMIC DNA]</scope>
    <source>
        <strain evidence="3">S4 / ATCC BAA-846</strain>
    </source>
</reference>
<keyword evidence="3" id="KW-1185">Reference proteome</keyword>
<dbReference type="Proteomes" id="UP000001596">
    <property type="component" value="Chromosome 1"/>
</dbReference>